<keyword evidence="2" id="KW-1185">Reference proteome</keyword>
<proteinExistence type="predicted"/>
<evidence type="ECO:0000313" key="1">
    <source>
        <dbReference type="EMBL" id="KAJ9118510.1"/>
    </source>
</evidence>
<dbReference type="Proteomes" id="UP001234202">
    <property type="component" value="Unassembled WGS sequence"/>
</dbReference>
<comment type="caution">
    <text evidence="1">The sequence shown here is derived from an EMBL/GenBank/DDBJ whole genome shotgun (WGS) entry which is preliminary data.</text>
</comment>
<gene>
    <name evidence="1" type="ORF">QFC24_006163</name>
</gene>
<name>A0ACC2X377_9TREE</name>
<protein>
    <submittedName>
        <fullName evidence="1">Uncharacterized protein</fullName>
    </submittedName>
</protein>
<evidence type="ECO:0000313" key="2">
    <source>
        <dbReference type="Proteomes" id="UP001234202"/>
    </source>
</evidence>
<organism evidence="1 2">
    <name type="scientific">Naganishia onofrii</name>
    <dbReference type="NCBI Taxonomy" id="1851511"/>
    <lineage>
        <taxon>Eukaryota</taxon>
        <taxon>Fungi</taxon>
        <taxon>Dikarya</taxon>
        <taxon>Basidiomycota</taxon>
        <taxon>Agaricomycotina</taxon>
        <taxon>Tremellomycetes</taxon>
        <taxon>Filobasidiales</taxon>
        <taxon>Filobasidiaceae</taxon>
        <taxon>Naganishia</taxon>
    </lineage>
</organism>
<dbReference type="EMBL" id="JASBWV010000028">
    <property type="protein sequence ID" value="KAJ9118510.1"/>
    <property type="molecule type" value="Genomic_DNA"/>
</dbReference>
<accession>A0ACC2X377</accession>
<reference evidence="1" key="1">
    <citation type="submission" date="2023-04" db="EMBL/GenBank/DDBJ databases">
        <title>Draft Genome sequencing of Naganishia species isolated from polar environments using Oxford Nanopore Technology.</title>
        <authorList>
            <person name="Leo P."/>
            <person name="Venkateswaran K."/>
        </authorList>
    </citation>
    <scope>NUCLEOTIDE SEQUENCE</scope>
    <source>
        <strain evidence="1">DBVPG 5303</strain>
    </source>
</reference>
<sequence length="235" mass="25821">MAIAVPVTQTKNVPSSDSPEAIRSELLEKLGSGSATNGVNTKNLMRIDADQVHKLLALYDNYELRVKNLAKEASTRGEEPKAEAYRKLADEFDSHSRQLYDIQVSVIKLRADIDACSQLSMSEDMGGKESVSPEPAAGFAKEGFSQGEVLEGGEWSDDELSFLDTHSQEPTLAQLRESLSERFRELRATFSRVGQEEANKEGSVGFANWTDWKQSLSSLDALENSAVPTVTTVVF</sequence>